<evidence type="ECO:0000256" key="5">
    <source>
        <dbReference type="ARBA" id="ARBA00022741"/>
    </source>
</evidence>
<evidence type="ECO:0000313" key="10">
    <source>
        <dbReference type="EMBL" id="MCE7029685.1"/>
    </source>
</evidence>
<dbReference type="PANTHER" id="PTHR43875:SF15">
    <property type="entry name" value="TREHALOSE IMPORT ATP-BINDING PROTEIN SUGC"/>
    <property type="match status" value="1"/>
</dbReference>
<keyword evidence="5" id="KW-0547">Nucleotide-binding</keyword>
<evidence type="ECO:0000313" key="11">
    <source>
        <dbReference type="Proteomes" id="UP001139035"/>
    </source>
</evidence>
<evidence type="ECO:0000256" key="2">
    <source>
        <dbReference type="ARBA" id="ARBA00005417"/>
    </source>
</evidence>
<evidence type="ECO:0000256" key="6">
    <source>
        <dbReference type="ARBA" id="ARBA00022840"/>
    </source>
</evidence>
<dbReference type="SUPFAM" id="SSF52540">
    <property type="entry name" value="P-loop containing nucleoside triphosphate hydrolases"/>
    <property type="match status" value="1"/>
</dbReference>
<dbReference type="PROSITE" id="PS50893">
    <property type="entry name" value="ABC_TRANSPORTER_2"/>
    <property type="match status" value="1"/>
</dbReference>
<dbReference type="SUPFAM" id="SSF50331">
    <property type="entry name" value="MOP-like"/>
    <property type="match status" value="1"/>
</dbReference>
<keyword evidence="6 10" id="KW-0067">ATP-binding</keyword>
<dbReference type="FunFam" id="3.40.50.300:FF:000042">
    <property type="entry name" value="Maltose/maltodextrin ABC transporter, ATP-binding protein"/>
    <property type="match status" value="1"/>
</dbReference>
<dbReference type="InterPro" id="IPR017871">
    <property type="entry name" value="ABC_transporter-like_CS"/>
</dbReference>
<proteinExistence type="inferred from homology"/>
<dbReference type="GO" id="GO:0055052">
    <property type="term" value="C:ATP-binding cassette (ABC) transporter complex, substrate-binding subunit-containing"/>
    <property type="evidence" value="ECO:0007669"/>
    <property type="project" value="TreeGrafter"/>
</dbReference>
<comment type="subcellular location">
    <subcellularLocation>
        <location evidence="1">Cell inner membrane</location>
        <topology evidence="1">Peripheral membrane protein</topology>
    </subcellularLocation>
</comment>
<dbReference type="GO" id="GO:0008643">
    <property type="term" value="P:carbohydrate transport"/>
    <property type="evidence" value="ECO:0007669"/>
    <property type="project" value="InterPro"/>
</dbReference>
<evidence type="ECO:0000256" key="8">
    <source>
        <dbReference type="ARBA" id="ARBA00023136"/>
    </source>
</evidence>
<dbReference type="GO" id="GO:0016887">
    <property type="term" value="F:ATP hydrolysis activity"/>
    <property type="evidence" value="ECO:0007669"/>
    <property type="project" value="InterPro"/>
</dbReference>
<reference evidence="10" key="1">
    <citation type="submission" date="2022-01" db="EMBL/GenBank/DDBJ databases">
        <title>Jiella avicenniae sp. nov., a novel endophytic bacterium isolated from bark of Avicennia marina.</title>
        <authorList>
            <person name="Tuo L."/>
        </authorList>
    </citation>
    <scope>NUCLEOTIDE SEQUENCE</scope>
    <source>
        <strain evidence="10">CBK1P-4</strain>
    </source>
</reference>
<dbReference type="InterPro" id="IPR012340">
    <property type="entry name" value="NA-bd_OB-fold"/>
</dbReference>
<dbReference type="EMBL" id="JAJUWU010000017">
    <property type="protein sequence ID" value="MCE7029685.1"/>
    <property type="molecule type" value="Genomic_DNA"/>
</dbReference>
<dbReference type="GO" id="GO:0005524">
    <property type="term" value="F:ATP binding"/>
    <property type="evidence" value="ECO:0007669"/>
    <property type="project" value="UniProtKB-KW"/>
</dbReference>
<dbReference type="Pfam" id="PF08402">
    <property type="entry name" value="TOBE_2"/>
    <property type="match status" value="1"/>
</dbReference>
<dbReference type="InterPro" id="IPR003593">
    <property type="entry name" value="AAA+_ATPase"/>
</dbReference>
<dbReference type="RefSeq" id="WP_233720674.1">
    <property type="nucleotide sequence ID" value="NZ_JAJUWU010000017.1"/>
</dbReference>
<organism evidence="10 11">
    <name type="scientific">Jiella avicenniae</name>
    <dbReference type="NCBI Taxonomy" id="2907202"/>
    <lineage>
        <taxon>Bacteria</taxon>
        <taxon>Pseudomonadati</taxon>
        <taxon>Pseudomonadota</taxon>
        <taxon>Alphaproteobacteria</taxon>
        <taxon>Hyphomicrobiales</taxon>
        <taxon>Aurantimonadaceae</taxon>
        <taxon>Jiella</taxon>
    </lineage>
</organism>
<dbReference type="Gene3D" id="2.40.50.100">
    <property type="match status" value="1"/>
</dbReference>
<dbReference type="CDD" id="cd03301">
    <property type="entry name" value="ABC_MalK_N"/>
    <property type="match status" value="1"/>
</dbReference>
<dbReference type="PANTHER" id="PTHR43875">
    <property type="entry name" value="MALTODEXTRIN IMPORT ATP-BINDING PROTEIN MSMX"/>
    <property type="match status" value="1"/>
</dbReference>
<dbReference type="Pfam" id="PF00005">
    <property type="entry name" value="ABC_tran"/>
    <property type="match status" value="1"/>
</dbReference>
<evidence type="ECO:0000256" key="4">
    <source>
        <dbReference type="ARBA" id="ARBA00022475"/>
    </source>
</evidence>
<dbReference type="InterPro" id="IPR047641">
    <property type="entry name" value="ABC_transpr_MalK/UgpC-like"/>
</dbReference>
<dbReference type="SMART" id="SM00382">
    <property type="entry name" value="AAA"/>
    <property type="match status" value="1"/>
</dbReference>
<name>A0A9X1P1J0_9HYPH</name>
<dbReference type="InterPro" id="IPR003439">
    <property type="entry name" value="ABC_transporter-like_ATP-bd"/>
</dbReference>
<protein>
    <submittedName>
        <fullName evidence="10">Sn-glycerol-3-phosphate ABC transporter ATP-binding protein UgpC</fullName>
    </submittedName>
</protein>
<sequence length="367" mass="39997">MASLTCERLSKSYGAFRAVKELQLDIPDGEFLVIVGPSGCGKSTALRCIAGLETVTSGRLLIGEDDVTTTAPRNRDIAMVFQSYALYPHMDVRQNLAFGLRHQGVPKNQIDAKITEVARILELGSMLDRRPRELSGGQRQRVALGRAIVRQPRVFLMDEPLSNLDAKLRVQTRAELVALQNELGTTTIYVTHDQVEAMTMGHRIAILDAGKLQQLGTPQEIYDKPANRFVATFIGSPATNVLRVRAERSNGRMVARQPGIELDFGASPPPWLAEGGDRDYDIGIRPEQLFVGGEAGEPLTGDIRVSLVEPLGPEKLVHFVTQGGQTLVTKVPTATPIAAGDRPNLRFDPAAVHAFDPNTGANLSLRH</sequence>
<dbReference type="Gene3D" id="3.40.50.300">
    <property type="entry name" value="P-loop containing nucleotide triphosphate hydrolases"/>
    <property type="match status" value="1"/>
</dbReference>
<dbReference type="InterPro" id="IPR013611">
    <property type="entry name" value="Transp-assoc_OB_typ2"/>
</dbReference>
<evidence type="ECO:0000256" key="3">
    <source>
        <dbReference type="ARBA" id="ARBA00022448"/>
    </source>
</evidence>
<accession>A0A9X1P1J0</accession>
<gene>
    <name evidence="10" type="primary">ugpC</name>
    <name evidence="10" type="ORF">LZD57_16985</name>
</gene>
<keyword evidence="3" id="KW-0813">Transport</keyword>
<dbReference type="Proteomes" id="UP001139035">
    <property type="component" value="Unassembled WGS sequence"/>
</dbReference>
<dbReference type="InterPro" id="IPR027417">
    <property type="entry name" value="P-loop_NTPase"/>
</dbReference>
<dbReference type="AlphaFoldDB" id="A0A9X1P1J0"/>
<dbReference type="GO" id="GO:0140359">
    <property type="term" value="F:ABC-type transporter activity"/>
    <property type="evidence" value="ECO:0007669"/>
    <property type="project" value="InterPro"/>
</dbReference>
<keyword evidence="8" id="KW-0472">Membrane</keyword>
<feature type="domain" description="ABC transporter" evidence="9">
    <location>
        <begin position="4"/>
        <end position="234"/>
    </location>
</feature>
<evidence type="ECO:0000256" key="7">
    <source>
        <dbReference type="ARBA" id="ARBA00022967"/>
    </source>
</evidence>
<dbReference type="PROSITE" id="PS00211">
    <property type="entry name" value="ABC_TRANSPORTER_1"/>
    <property type="match status" value="1"/>
</dbReference>
<dbReference type="InterPro" id="IPR008995">
    <property type="entry name" value="Mo/tungstate-bd_C_term_dom"/>
</dbReference>
<keyword evidence="4" id="KW-1003">Cell membrane</keyword>
<keyword evidence="7" id="KW-1278">Translocase</keyword>
<keyword evidence="11" id="KW-1185">Reference proteome</keyword>
<dbReference type="InterPro" id="IPR015855">
    <property type="entry name" value="ABC_transpr_MalK-like"/>
</dbReference>
<dbReference type="Gene3D" id="2.40.50.140">
    <property type="entry name" value="Nucleic acid-binding proteins"/>
    <property type="match status" value="1"/>
</dbReference>
<evidence type="ECO:0000259" key="9">
    <source>
        <dbReference type="PROSITE" id="PS50893"/>
    </source>
</evidence>
<evidence type="ECO:0000256" key="1">
    <source>
        <dbReference type="ARBA" id="ARBA00004417"/>
    </source>
</evidence>
<dbReference type="NCBIfam" id="NF008653">
    <property type="entry name" value="PRK11650.1"/>
    <property type="match status" value="1"/>
</dbReference>
<comment type="caution">
    <text evidence="10">The sequence shown here is derived from an EMBL/GenBank/DDBJ whole genome shotgun (WGS) entry which is preliminary data.</text>
</comment>
<comment type="similarity">
    <text evidence="2">Belongs to the ABC transporter superfamily.</text>
</comment>